<proteinExistence type="inferred from homology"/>
<feature type="compositionally biased region" description="Basic and acidic residues" evidence="3">
    <location>
        <begin position="1"/>
        <end position="10"/>
    </location>
</feature>
<keyword evidence="2" id="KW-1015">Disulfide bond</keyword>
<dbReference type="EMBL" id="CAUYUJ010000969">
    <property type="protein sequence ID" value="CAK0793446.1"/>
    <property type="molecule type" value="Genomic_DNA"/>
</dbReference>
<reference evidence="4" key="1">
    <citation type="submission" date="2023-10" db="EMBL/GenBank/DDBJ databases">
        <authorList>
            <person name="Chen Y."/>
            <person name="Shah S."/>
            <person name="Dougan E. K."/>
            <person name="Thang M."/>
            <person name="Chan C."/>
        </authorList>
    </citation>
    <scope>NUCLEOTIDE SEQUENCE [LARGE SCALE GENOMIC DNA]</scope>
</reference>
<dbReference type="Pfam" id="PF10203">
    <property type="entry name" value="Pet191_N"/>
    <property type="match status" value="1"/>
</dbReference>
<protein>
    <recommendedName>
        <fullName evidence="6">Cytochrome c oxidase assembly factor 5</fullName>
    </recommendedName>
</protein>
<evidence type="ECO:0000256" key="1">
    <source>
        <dbReference type="ARBA" id="ARBA00007785"/>
    </source>
</evidence>
<gene>
    <name evidence="4" type="ORF">PCOR1329_LOCUS3744</name>
</gene>
<dbReference type="Proteomes" id="UP001189429">
    <property type="component" value="Unassembled WGS sequence"/>
</dbReference>
<evidence type="ECO:0008006" key="6">
    <source>
        <dbReference type="Google" id="ProtNLM"/>
    </source>
</evidence>
<dbReference type="PANTHER" id="PTHR28627:SF1">
    <property type="entry name" value="CYTOCHROME C OXIDASE ASSEMBLY FACTOR 5"/>
    <property type="match status" value="1"/>
</dbReference>
<sequence length="128" mass="14735">MFDAHAERSGFARSAAERATGPSDWLGRRPAYACRQKEPWLPPGSFALDASKPHWKASNSCLRIKNDMLQCYESSPCYKSGAPFEECLNSNDEEYVTPECLWLRKGYSQCRRDLLNRNRIWQRGNRAT</sequence>
<dbReference type="InterPro" id="IPR018793">
    <property type="entry name" value="Cyt_c_oxidase_assmbl_Pet191"/>
</dbReference>
<dbReference type="PANTHER" id="PTHR28627">
    <property type="entry name" value="CYTOCHROME C OXIDASE ASSEMBLY FACTOR 5"/>
    <property type="match status" value="1"/>
</dbReference>
<evidence type="ECO:0000313" key="5">
    <source>
        <dbReference type="Proteomes" id="UP001189429"/>
    </source>
</evidence>
<keyword evidence="5" id="KW-1185">Reference proteome</keyword>
<name>A0ABN9PSL1_9DINO</name>
<evidence type="ECO:0000256" key="2">
    <source>
        <dbReference type="ARBA" id="ARBA00023157"/>
    </source>
</evidence>
<comment type="similarity">
    <text evidence="1">Belongs to the PET191 family.</text>
</comment>
<feature type="region of interest" description="Disordered" evidence="3">
    <location>
        <begin position="1"/>
        <end position="27"/>
    </location>
</feature>
<evidence type="ECO:0000256" key="3">
    <source>
        <dbReference type="SAM" id="MobiDB-lite"/>
    </source>
</evidence>
<evidence type="ECO:0000313" key="4">
    <source>
        <dbReference type="EMBL" id="CAK0793446.1"/>
    </source>
</evidence>
<comment type="caution">
    <text evidence="4">The sequence shown here is derived from an EMBL/GenBank/DDBJ whole genome shotgun (WGS) entry which is preliminary data.</text>
</comment>
<organism evidence="4 5">
    <name type="scientific">Prorocentrum cordatum</name>
    <dbReference type="NCBI Taxonomy" id="2364126"/>
    <lineage>
        <taxon>Eukaryota</taxon>
        <taxon>Sar</taxon>
        <taxon>Alveolata</taxon>
        <taxon>Dinophyceae</taxon>
        <taxon>Prorocentrales</taxon>
        <taxon>Prorocentraceae</taxon>
        <taxon>Prorocentrum</taxon>
    </lineage>
</organism>
<accession>A0ABN9PSL1</accession>